<dbReference type="EMBL" id="AP008214">
    <property type="protein sequence ID" value="BAF24055.1"/>
    <property type="molecule type" value="Genomic_DNA"/>
</dbReference>
<gene>
    <name evidence="5" type="ordered locus">Os08g0497900</name>
    <name evidence="4" type="ORF">P0026F07.22</name>
</gene>
<feature type="compositionally biased region" description="Basic residues" evidence="2">
    <location>
        <begin position="34"/>
        <end position="44"/>
    </location>
</feature>
<evidence type="ECO:0000256" key="1">
    <source>
        <dbReference type="SAM" id="Coils"/>
    </source>
</evidence>
<keyword evidence="1" id="KW-0175">Coiled coil</keyword>
<feature type="region of interest" description="Disordered" evidence="2">
    <location>
        <begin position="127"/>
        <end position="174"/>
    </location>
</feature>
<evidence type="ECO:0000256" key="3">
    <source>
        <dbReference type="SAM" id="Phobius"/>
    </source>
</evidence>
<dbReference type="Proteomes" id="UP000000763">
    <property type="component" value="Chromosome 8"/>
</dbReference>
<feature type="compositionally biased region" description="Basic and acidic residues" evidence="2">
    <location>
        <begin position="132"/>
        <end position="141"/>
    </location>
</feature>
<reference evidence="5" key="4">
    <citation type="journal article" date="2007" name="Genome Res.">
        <title>Curated Genome Annotation of Oryza sativa ssp. japonica and Comparative Genome Analysis with Arabidopsis thaliana.</title>
        <authorList>
            <consortium name="The Rice Annotation Project (RAP)"/>
            <person name="Itoh T."/>
            <person name="Tanaka T."/>
            <person name="Barrero R.A."/>
            <person name="Yamasaki C."/>
            <person name="Fujii Y."/>
            <person name="Hilton P.B."/>
            <person name="Antonio B.A."/>
            <person name="Aono H."/>
            <person name="Apweiler R."/>
            <person name="Bruskiewich R."/>
            <person name="Bureau T."/>
            <person name="Burr F."/>
            <person name="Costa de Oliveira A."/>
            <person name="Fuks G."/>
            <person name="Habara T."/>
            <person name="Haberer G."/>
            <person name="Han B."/>
            <person name="Harada E."/>
            <person name="Hiraki A.T."/>
            <person name="Hirochika H."/>
            <person name="Hoen D."/>
            <person name="Hokari H."/>
            <person name="Hosokawa S."/>
            <person name="Hsing Y."/>
            <person name="Ikawa H."/>
            <person name="Ikeo K."/>
            <person name="Imanishi T."/>
            <person name="Ito Y."/>
            <person name="Jaiswal P."/>
            <person name="Kanno M."/>
            <person name="Kawahara Y."/>
            <person name="Kawamura T."/>
            <person name="Kawashima H."/>
            <person name="Khurana J.P."/>
            <person name="Kikuchi S."/>
            <person name="Komatsu S."/>
            <person name="Koyanagi K.O."/>
            <person name="Kubooka H."/>
            <person name="Lieberherr D."/>
            <person name="Lin Y.C."/>
            <person name="Lonsdale D."/>
            <person name="Matsumoto T."/>
            <person name="Matsuya A."/>
            <person name="McCombie W.R."/>
            <person name="Messing J."/>
            <person name="Miyao A."/>
            <person name="Mulder N."/>
            <person name="Nagamura Y."/>
            <person name="Nam J."/>
            <person name="Namiki N."/>
            <person name="Numa H."/>
            <person name="Nurimoto S."/>
            <person name="O'donovan C."/>
            <person name="Ohyanagi H."/>
            <person name="Okido T."/>
            <person name="Oota S."/>
            <person name="Osato N."/>
            <person name="Palmer L.E."/>
            <person name="Quetier F."/>
            <person name="Raghuvanshi S."/>
            <person name="Saichi N."/>
            <person name="Sakai H."/>
            <person name="Sakai Y."/>
            <person name="Sakata K."/>
            <person name="Sakurai T."/>
            <person name="Sato F."/>
            <person name="Sato Y."/>
            <person name="Schoof H."/>
            <person name="Seki M."/>
            <person name="Shibata M."/>
            <person name="Shimizu Y."/>
            <person name="Shinozaki K."/>
            <person name="Shinso Y."/>
            <person name="Singh N.K."/>
            <person name="Smith-White B."/>
            <person name="Takeda J."/>
            <person name="Tanino M."/>
            <person name="Tatusova T."/>
            <person name="Thongjuea S."/>
            <person name="Todokoro F."/>
            <person name="Tsugane M."/>
            <person name="Tyagi A.K."/>
            <person name="Vanavichit A."/>
            <person name="Wang A."/>
            <person name="Wing R.A."/>
            <person name="Yamaguchi K."/>
            <person name="Yamamoto M."/>
            <person name="Yamamoto N."/>
            <person name="Yu Y."/>
            <person name="Zhang H."/>
            <person name="Zhao Q."/>
            <person name="Higo K."/>
            <person name="Burr B."/>
            <person name="Gojobori T."/>
            <person name="Sasaki T."/>
        </authorList>
    </citation>
    <scope>NUCLEOTIDE SEQUENCE</scope>
</reference>
<proteinExistence type="predicted"/>
<reference evidence="5" key="3">
    <citation type="journal article" date="2006" name="Nucleic Acids Res.">
        <title>The Rice Annotation Project Database (RAP-DB): hub for Oryza sativa ssp. japonica genome information.</title>
        <authorList>
            <person name="Ohyanagi H."/>
            <person name="Tanaka T."/>
            <person name="Sakai H."/>
            <person name="Shigemoto Y."/>
            <person name="Yamaguchi K."/>
            <person name="Habara T."/>
            <person name="Fujii Y."/>
            <person name="Antonio B.A."/>
            <person name="Nagamura Y."/>
            <person name="Imanishi T."/>
            <person name="Ikeo K."/>
            <person name="Itoh T."/>
            <person name="Gojobori T."/>
            <person name="Sasaki T."/>
        </authorList>
    </citation>
    <scope>NUCLEOTIDE SEQUENCE</scope>
</reference>
<evidence type="ECO:0000313" key="6">
    <source>
        <dbReference type="Proteomes" id="UP000000763"/>
    </source>
</evidence>
<dbReference type="KEGG" id="dosa:Os08g0497900"/>
<name>A0A0N7KQ31_ORYSJ</name>
<dbReference type="AlphaFoldDB" id="A0A0N7KQ31"/>
<sequence>MPPPAADMENGAVGSPAAEVEAGASPGSSPVIKTKGRGLRRWRRIPREQRKEGSAASAAAGSGSAQLHKRRIPLPGGAPRGKLHEVVLEEEEEESSTASVESRFVPPAKLDPSLGVLLVASSGFSVGAGGADSDHSEDRSSGSRSSTAASAPRRHNDLSPFAADRAGRSSRAARARAAEAQYSLRCSNAVNSRRQSIAGNGIHKVLADHCDHGEETPLMARDYCNVENGSVVVRRLAQGSVDSDADAAQRSVGNNGDLGSGMKSSADPYAESISLLQRTQEALENEIKMFAVISKESNDNFDGNDDDWSGLVDLAEPLEGTSQNVKDPESRPEEASYLGRLFLEKTEAEIKSIILTRAAQTWAPLVDDQIALYNAQKSLSGDYKQLELKLQHTKNRAAMLEEMAEKLRAECRVLSGSSEVLRLQSRASRVSLFCFIQFVLLFTAVGTFLARLLPSPTEYVPT</sequence>
<protein>
    <submittedName>
        <fullName evidence="5">Os08g0497900 protein</fullName>
    </submittedName>
</protein>
<keyword evidence="3" id="KW-1133">Transmembrane helix</keyword>
<dbReference type="OrthoDB" id="680851at2759"/>
<reference evidence="5 6" key="2">
    <citation type="journal article" date="2005" name="Nature">
        <title>The map-based sequence of the rice genome.</title>
        <authorList>
            <consortium name="International rice genome sequencing project (IRGSP)"/>
            <person name="Matsumoto T."/>
            <person name="Wu J."/>
            <person name="Kanamori H."/>
            <person name="Katayose Y."/>
            <person name="Fujisawa M."/>
            <person name="Namiki N."/>
            <person name="Mizuno H."/>
            <person name="Yamamoto K."/>
            <person name="Antonio B.A."/>
            <person name="Baba T."/>
            <person name="Sakata K."/>
            <person name="Nagamura Y."/>
            <person name="Aoki H."/>
            <person name="Arikawa K."/>
            <person name="Arita K."/>
            <person name="Bito T."/>
            <person name="Chiden Y."/>
            <person name="Fujitsuka N."/>
            <person name="Fukunaka R."/>
            <person name="Hamada M."/>
            <person name="Harada C."/>
            <person name="Hayashi A."/>
            <person name="Hijishita S."/>
            <person name="Honda M."/>
            <person name="Hosokawa S."/>
            <person name="Ichikawa Y."/>
            <person name="Idonuma A."/>
            <person name="Iijima M."/>
            <person name="Ikeda M."/>
            <person name="Ikeno M."/>
            <person name="Ito K."/>
            <person name="Ito S."/>
            <person name="Ito T."/>
            <person name="Ito Y."/>
            <person name="Ito Y."/>
            <person name="Iwabuchi A."/>
            <person name="Kamiya K."/>
            <person name="Karasawa W."/>
            <person name="Kurita K."/>
            <person name="Katagiri S."/>
            <person name="Kikuta A."/>
            <person name="Kobayashi H."/>
            <person name="Kobayashi N."/>
            <person name="Machita K."/>
            <person name="Maehara T."/>
            <person name="Masukawa M."/>
            <person name="Mizubayashi T."/>
            <person name="Mukai Y."/>
            <person name="Nagasaki H."/>
            <person name="Nagata Y."/>
            <person name="Naito S."/>
            <person name="Nakashima M."/>
            <person name="Nakama Y."/>
            <person name="Nakamichi Y."/>
            <person name="Nakamura M."/>
            <person name="Meguro A."/>
            <person name="Negishi M."/>
            <person name="Ohta I."/>
            <person name="Ohta T."/>
            <person name="Okamoto M."/>
            <person name="Ono N."/>
            <person name="Saji S."/>
            <person name="Sakaguchi M."/>
            <person name="Sakai K."/>
            <person name="Shibata M."/>
            <person name="Shimokawa T."/>
            <person name="Song J."/>
            <person name="Takazaki Y."/>
            <person name="Terasawa K."/>
            <person name="Tsugane M."/>
            <person name="Tsuji K."/>
            <person name="Ueda S."/>
            <person name="Waki K."/>
            <person name="Yamagata H."/>
            <person name="Yamamoto M."/>
            <person name="Yamamoto S."/>
            <person name="Yamane H."/>
            <person name="Yoshiki S."/>
            <person name="Yoshihara R."/>
            <person name="Yukawa K."/>
            <person name="Zhong H."/>
            <person name="Yano M."/>
            <person name="Yuan Q."/>
            <person name="Ouyang S."/>
            <person name="Liu J."/>
            <person name="Jones K.M."/>
            <person name="Gansberger K."/>
            <person name="Moffat K."/>
            <person name="Hill J."/>
            <person name="Bera J."/>
            <person name="Fadrosh D."/>
            <person name="Jin S."/>
            <person name="Johri S."/>
            <person name="Kim M."/>
            <person name="Overton L."/>
            <person name="Reardon M."/>
            <person name="Tsitrin T."/>
            <person name="Vuong H."/>
            <person name="Weaver B."/>
            <person name="Ciecko A."/>
            <person name="Tallon L."/>
            <person name="Jackson J."/>
            <person name="Pai G."/>
            <person name="Aken S.V."/>
            <person name="Utterback T."/>
            <person name="Reidmuller S."/>
            <person name="Feldblyum T."/>
            <person name="Hsiao J."/>
            <person name="Zismann V."/>
            <person name="Iobst S."/>
            <person name="de Vazeille A.R."/>
            <person name="Buell C.R."/>
            <person name="Ying K."/>
            <person name="Li Y."/>
            <person name="Lu T."/>
            <person name="Huang Y."/>
            <person name="Zhao Q."/>
            <person name="Feng Q."/>
            <person name="Zhang L."/>
            <person name="Zhu J."/>
            <person name="Weng Q."/>
            <person name="Mu J."/>
            <person name="Lu Y."/>
            <person name="Fan D."/>
            <person name="Liu Y."/>
            <person name="Guan J."/>
            <person name="Zhang Y."/>
            <person name="Yu S."/>
            <person name="Liu X."/>
            <person name="Zhang Y."/>
            <person name="Hong G."/>
            <person name="Han B."/>
            <person name="Choisne N."/>
            <person name="Demange N."/>
            <person name="Orjeda G."/>
            <person name="Samain S."/>
            <person name="Cattolico L."/>
            <person name="Pelletier E."/>
            <person name="Couloux A."/>
            <person name="Segurens B."/>
            <person name="Wincker P."/>
            <person name="D'Hont A."/>
            <person name="Scarpelli C."/>
            <person name="Weissenbach J."/>
            <person name="Salanoubat M."/>
            <person name="Quetier F."/>
            <person name="Yu Y."/>
            <person name="Kim H.R."/>
            <person name="Rambo T."/>
            <person name="Currie J."/>
            <person name="Collura K."/>
            <person name="Luo M."/>
            <person name="Yang T."/>
            <person name="Ammiraju J.S.S."/>
            <person name="Engler F."/>
            <person name="Soderlund C."/>
            <person name="Wing R.A."/>
            <person name="Palmer L.E."/>
            <person name="de la Bastide M."/>
            <person name="Spiegel L."/>
            <person name="Nascimento L."/>
            <person name="Zutavern T."/>
            <person name="O'Shaughnessy A."/>
            <person name="Dike S."/>
            <person name="Dedhia N."/>
            <person name="Preston R."/>
            <person name="Balija V."/>
            <person name="McCombie W.R."/>
            <person name="Chow T."/>
            <person name="Chen H."/>
            <person name="Chung M."/>
            <person name="Chen C."/>
            <person name="Shaw J."/>
            <person name="Wu H."/>
            <person name="Hsiao K."/>
            <person name="Chao Y."/>
            <person name="Chu M."/>
            <person name="Cheng C."/>
            <person name="Hour A."/>
            <person name="Lee P."/>
            <person name="Lin S."/>
            <person name="Lin Y."/>
            <person name="Liou J."/>
            <person name="Liu S."/>
            <person name="Hsing Y."/>
            <person name="Raghuvanshi S."/>
            <person name="Mohanty A."/>
            <person name="Bharti A.K."/>
            <person name="Gaur A."/>
            <person name="Gupta V."/>
            <person name="Kumar D."/>
            <person name="Ravi V."/>
            <person name="Vij S."/>
            <person name="Kapur A."/>
            <person name="Khurana P."/>
            <person name="Khurana P."/>
            <person name="Khurana J.P."/>
            <person name="Tyagi A.K."/>
            <person name="Gaikwad K."/>
            <person name="Singh A."/>
            <person name="Dalal V."/>
            <person name="Srivastava S."/>
            <person name="Dixit A."/>
            <person name="Pal A.K."/>
            <person name="Ghazi I.A."/>
            <person name="Yadav M."/>
            <person name="Pandit A."/>
            <person name="Bhargava A."/>
            <person name="Sureshbabu K."/>
            <person name="Batra K."/>
            <person name="Sharma T.R."/>
            <person name="Mohapatra T."/>
            <person name="Singh N.K."/>
            <person name="Messing J."/>
            <person name="Nelson A.B."/>
            <person name="Fuks G."/>
            <person name="Kavchok S."/>
            <person name="Keizer G."/>
            <person name="Linton E."/>
            <person name="Llaca V."/>
            <person name="Song R."/>
            <person name="Tanyolac B."/>
            <person name="Young S."/>
            <person name="Ho-Il K."/>
            <person name="Hahn J.H."/>
            <person name="Sangsakoo G."/>
            <person name="Vanavichit A."/>
            <person name="de Mattos Luiz.A.T."/>
            <person name="Zimmer P.D."/>
            <person name="Malone G."/>
            <person name="Dellagostin O."/>
            <person name="de Oliveira A.C."/>
            <person name="Bevan M."/>
            <person name="Bancroft I."/>
            <person name="Minx P."/>
            <person name="Cordum H."/>
            <person name="Wilson R."/>
            <person name="Cheng Z."/>
            <person name="Jin W."/>
            <person name="Jiang J."/>
            <person name="Leong S.A."/>
            <person name="Iwama H."/>
            <person name="Gojobori T."/>
            <person name="Itoh T."/>
            <person name="Niimura Y."/>
            <person name="Fujii Y."/>
            <person name="Habara T."/>
            <person name="Sakai H."/>
            <person name="Sato Y."/>
            <person name="Wilson G."/>
            <person name="Kumar K."/>
            <person name="McCouch S."/>
            <person name="Juretic N."/>
            <person name="Hoen D."/>
            <person name="Wright S."/>
            <person name="Bruskiewich R."/>
            <person name="Bureau T."/>
            <person name="Miyao A."/>
            <person name="Hirochika H."/>
            <person name="Nishikawa T."/>
            <person name="Kadowaki K."/>
            <person name="Sugiura M."/>
            <person name="Burr B."/>
            <person name="Sasaki T."/>
        </authorList>
    </citation>
    <scope>NUCLEOTIDE SEQUENCE [LARGE SCALE GENOMIC DNA]</scope>
    <source>
        <strain evidence="6">cv. Nipponbare</strain>
    </source>
</reference>
<dbReference type="EMBL" id="AP000364">
    <property type="protein sequence ID" value="BAD08716.1"/>
    <property type="molecule type" value="Genomic_DNA"/>
</dbReference>
<evidence type="ECO:0000313" key="5">
    <source>
        <dbReference type="EMBL" id="BAF24055.1"/>
    </source>
</evidence>
<feature type="region of interest" description="Disordered" evidence="2">
    <location>
        <begin position="1"/>
        <end position="107"/>
    </location>
</feature>
<reference evidence="4" key="1">
    <citation type="submission" date="1999-06" db="EMBL/GenBank/DDBJ databases">
        <title>Oryza sativa nipponbare(GA3) genomic DNA, chromosome 8, PAC clone:P0026F07.</title>
        <authorList>
            <person name="Sasaki T."/>
            <person name="Matsumoto T."/>
            <person name="Yamamoto K."/>
        </authorList>
    </citation>
    <scope>NUCLEOTIDE SEQUENCE</scope>
</reference>
<feature type="coiled-coil region" evidence="1">
    <location>
        <begin position="376"/>
        <end position="410"/>
    </location>
</feature>
<feature type="compositionally biased region" description="Low complexity" evidence="2">
    <location>
        <begin position="54"/>
        <end position="65"/>
    </location>
</feature>
<reference evidence="5" key="5">
    <citation type="journal article" date="2008" name="Nucleic Acids Res.">
        <title>The Rice Annotation Project Database (RAP-DB): 2008 update.</title>
        <authorList>
            <consortium name="The Rice Annotation Project (RAP)"/>
            <person name="Tanaka T."/>
            <person name="Antonio B.A."/>
            <person name="Kikuchi S."/>
            <person name="Matsumoto T."/>
            <person name="Nagamura Y."/>
            <person name="Numa H."/>
            <person name="Sakai H."/>
            <person name="Wu J."/>
            <person name="Itoh T."/>
            <person name="Sasaki T."/>
            <person name="Aono R."/>
            <person name="Fujii Y."/>
            <person name="Habara T."/>
            <person name="Harada E."/>
            <person name="Kanno M."/>
            <person name="Kawahara Y."/>
            <person name="Kawashima H."/>
            <person name="Kubooka H."/>
            <person name="Matsuya A."/>
            <person name="Nakaoka H."/>
            <person name="Saichi N."/>
            <person name="Sanbonmatsu R."/>
            <person name="Sato Y."/>
            <person name="Shinso Y."/>
            <person name="Suzuki M."/>
            <person name="Takeda J."/>
            <person name="Tanino M."/>
            <person name="Todokoro F."/>
            <person name="Yamaguchi K."/>
            <person name="Yamamoto N."/>
            <person name="Yamasaki C."/>
            <person name="Imanishi T."/>
            <person name="Okido T."/>
            <person name="Tada M."/>
            <person name="Ikeo K."/>
            <person name="Tateno Y."/>
            <person name="Gojobori T."/>
            <person name="Lin Y.C."/>
            <person name="Wei F.J."/>
            <person name="Hsing Y.I."/>
            <person name="Zhao Q."/>
            <person name="Han B."/>
            <person name="Kramer M.R."/>
            <person name="McCombie R.W."/>
            <person name="Lonsdale D."/>
            <person name="O'Donovan C.C."/>
            <person name="Whitfield E.J."/>
            <person name="Apweiler R."/>
            <person name="Koyanagi K.O."/>
            <person name="Khurana J.P."/>
            <person name="Raghuvanshi S."/>
            <person name="Singh N.K."/>
            <person name="Tyagi A.K."/>
            <person name="Haberer G."/>
            <person name="Fujisawa M."/>
            <person name="Hosokawa S."/>
            <person name="Ito Y."/>
            <person name="Ikawa H."/>
            <person name="Shibata M."/>
            <person name="Yamamoto M."/>
            <person name="Bruskiewich R.M."/>
            <person name="Hoen D.R."/>
            <person name="Bureau TE."/>
            <person name="Namiki N."/>
            <person name="Ohyanagi H."/>
            <person name="Sakai Y."/>
            <person name="Nobushima S."/>
            <person name="Sakata K."/>
            <person name="Barrero R.A."/>
            <person name="Sato Y."/>
            <person name="Souvorov A."/>
            <person name="Smith-White B."/>
            <person name="Tatusova T."/>
            <person name="An S."/>
            <person name="An G."/>
            <person name="OOta S."/>
            <person name="Fuks G."/>
            <person name="Messing J."/>
            <person name="Christie K.R."/>
            <person name="Lieberherr D."/>
            <person name="Kim H."/>
            <person name="Zuccolo A."/>
            <person name="Wing R.A."/>
            <person name="Nobuta K."/>
            <person name="Green P.J."/>
            <person name="Lu C."/>
            <person name="Meyers BC."/>
            <person name="Chaparro C."/>
            <person name="Piegu B."/>
            <person name="Panaud O."/>
            <person name="Echeverria M."/>
        </authorList>
    </citation>
    <scope>NUCLEOTIDE SEQUENCE</scope>
</reference>
<feature type="transmembrane region" description="Helical" evidence="3">
    <location>
        <begin position="430"/>
        <end position="453"/>
    </location>
</feature>
<dbReference type="PANTHER" id="PTHR34562:SF13">
    <property type="entry name" value="OS08G0497900 PROTEIN"/>
    <property type="match status" value="1"/>
</dbReference>
<feature type="compositionally biased region" description="Low complexity" evidence="2">
    <location>
        <begin position="142"/>
        <end position="151"/>
    </location>
</feature>
<accession>A0A0N7KQ31</accession>
<dbReference type="OMA" id="CESKNNG"/>
<organism evidence="4 6">
    <name type="scientific">Oryza sativa subsp. japonica</name>
    <name type="common">Rice</name>
    <dbReference type="NCBI Taxonomy" id="39947"/>
    <lineage>
        <taxon>Eukaryota</taxon>
        <taxon>Viridiplantae</taxon>
        <taxon>Streptophyta</taxon>
        <taxon>Embryophyta</taxon>
        <taxon>Tracheophyta</taxon>
        <taxon>Spermatophyta</taxon>
        <taxon>Magnoliopsida</taxon>
        <taxon>Liliopsida</taxon>
        <taxon>Poales</taxon>
        <taxon>Poaceae</taxon>
        <taxon>BOP clade</taxon>
        <taxon>Oryzoideae</taxon>
        <taxon>Oryzeae</taxon>
        <taxon>Oryzinae</taxon>
        <taxon>Oryza</taxon>
        <taxon>Oryza sativa</taxon>
    </lineage>
</organism>
<dbReference type="InterPro" id="IPR044696">
    <property type="entry name" value="WIP1/2/3"/>
</dbReference>
<reference evidence="5" key="8">
    <citation type="submission" date="2012-08" db="EMBL/GenBank/DDBJ databases">
        <title>The Second Rice Annotation Project Meeting (RAP2).</title>
        <authorList>
            <consortium name="The Rice Annotation Project (RAP)"/>
        </authorList>
    </citation>
    <scope>NUCLEOTIDE SEQUENCE</scope>
</reference>
<keyword evidence="3" id="KW-0472">Membrane</keyword>
<reference evidence="6" key="6">
    <citation type="journal article" date="2008" name="Nucleic Acids Res.">
        <title>The rice annotation project database (RAP-DB): 2008 update.</title>
        <authorList>
            <consortium name="The rice annotation project (RAP)"/>
        </authorList>
    </citation>
    <scope>GENOME REANNOTATION</scope>
    <source>
        <strain evidence="6">cv. Nipponbare</strain>
    </source>
</reference>
<keyword evidence="3" id="KW-0812">Transmembrane</keyword>
<evidence type="ECO:0000313" key="4">
    <source>
        <dbReference type="EMBL" id="BAD08716.1"/>
    </source>
</evidence>
<evidence type="ECO:0000256" key="2">
    <source>
        <dbReference type="SAM" id="MobiDB-lite"/>
    </source>
</evidence>
<reference evidence="5" key="7">
    <citation type="submission" date="2012-08" db="EMBL/GenBank/DDBJ databases">
        <title>Oryza sativa nipponbare(GA3) genomic DNA, chromosome 8.</title>
        <authorList>
            <consortium name="IRGSP(International Rice Genome Sequencing Project)"/>
        </authorList>
    </citation>
    <scope>NUCLEOTIDE SEQUENCE</scope>
</reference>
<dbReference type="PANTHER" id="PTHR34562">
    <property type="entry name" value="WPP DOMAIN-INTERACTING PROTEIN 2"/>
    <property type="match status" value="1"/>
</dbReference>
<feature type="region of interest" description="Disordered" evidence="2">
    <location>
        <begin position="240"/>
        <end position="265"/>
    </location>
</feature>
<dbReference type="Gramene" id="Os08t0497900-01">
    <property type="protein sequence ID" value="Os08t0497900-01"/>
    <property type="gene ID" value="Os08g0497900"/>
</dbReference>